<dbReference type="RefSeq" id="WP_226541298.1">
    <property type="nucleotide sequence ID" value="NZ_CP129013.1"/>
</dbReference>
<evidence type="ECO:0000313" key="3">
    <source>
        <dbReference type="Proteomes" id="UP001197974"/>
    </source>
</evidence>
<keyword evidence="1" id="KW-0812">Transmembrane</keyword>
<dbReference type="EMBL" id="CP129013">
    <property type="protein sequence ID" value="WLR41799.1"/>
    <property type="molecule type" value="Genomic_DNA"/>
</dbReference>
<organism evidence="2 3">
    <name type="scientific">Bacillus carboniphilus</name>
    <dbReference type="NCBI Taxonomy" id="86663"/>
    <lineage>
        <taxon>Bacteria</taxon>
        <taxon>Bacillati</taxon>
        <taxon>Bacillota</taxon>
        <taxon>Bacilli</taxon>
        <taxon>Bacillales</taxon>
        <taxon>Bacillaceae</taxon>
        <taxon>Bacillus</taxon>
    </lineage>
</organism>
<protein>
    <submittedName>
        <fullName evidence="2">Uncharacterized protein</fullName>
    </submittedName>
</protein>
<name>A0ABY9JQX1_9BACI</name>
<proteinExistence type="predicted"/>
<evidence type="ECO:0000313" key="2">
    <source>
        <dbReference type="EMBL" id="WLR41799.1"/>
    </source>
</evidence>
<reference evidence="2 3" key="1">
    <citation type="submission" date="2023-06" db="EMBL/GenBank/DDBJ databases">
        <title>Five Gram-positive bacteria isolated from mangrove sediments in Shenzhen, Guangdong, China.</title>
        <authorList>
            <person name="Yu S."/>
            <person name="Zheng W."/>
            <person name="Huang Y."/>
        </authorList>
    </citation>
    <scope>NUCLEOTIDE SEQUENCE [LARGE SCALE GENOMIC DNA]</scope>
    <source>
        <strain evidence="2 3">SaN35-3</strain>
    </source>
</reference>
<keyword evidence="3" id="KW-1185">Reference proteome</keyword>
<evidence type="ECO:0000256" key="1">
    <source>
        <dbReference type="SAM" id="Phobius"/>
    </source>
</evidence>
<keyword evidence="1" id="KW-0472">Membrane</keyword>
<feature type="transmembrane region" description="Helical" evidence="1">
    <location>
        <begin position="34"/>
        <end position="54"/>
    </location>
</feature>
<sequence>MNFFPFGMGLVIGVVVLIVSVVLRIRYRSWVAKIPGYIGCVISVLIGSWGYFVVRGWEAVGLLLKDQKV</sequence>
<gene>
    <name evidence="2" type="ORF">LC087_13215</name>
</gene>
<feature type="transmembrane region" description="Helical" evidence="1">
    <location>
        <begin position="6"/>
        <end position="27"/>
    </location>
</feature>
<dbReference type="Proteomes" id="UP001197974">
    <property type="component" value="Chromosome"/>
</dbReference>
<keyword evidence="1" id="KW-1133">Transmembrane helix</keyword>
<accession>A0ABY9JQX1</accession>